<dbReference type="CDD" id="cd00761">
    <property type="entry name" value="Glyco_tranf_GTA_type"/>
    <property type="match status" value="1"/>
</dbReference>
<dbReference type="Proteomes" id="UP000473091">
    <property type="component" value="Unassembled WGS sequence"/>
</dbReference>
<evidence type="ECO:0000259" key="1">
    <source>
        <dbReference type="Pfam" id="PF00535"/>
    </source>
</evidence>
<protein>
    <submittedName>
        <fullName evidence="2">Glycosyltransferase family 2 protein</fullName>
    </submittedName>
</protein>
<proteinExistence type="predicted"/>
<dbReference type="PANTHER" id="PTHR22916:SF3">
    <property type="entry name" value="UDP-GLCNAC:BETAGAL BETA-1,3-N-ACETYLGLUCOSAMINYLTRANSFERASE-LIKE PROTEIN 1"/>
    <property type="match status" value="1"/>
</dbReference>
<dbReference type="RefSeq" id="WP_090488746.1">
    <property type="nucleotide sequence ID" value="NZ_VTVE01000003.1"/>
</dbReference>
<dbReference type="Gene3D" id="3.90.550.10">
    <property type="entry name" value="Spore Coat Polysaccharide Biosynthesis Protein SpsA, Chain A"/>
    <property type="match status" value="1"/>
</dbReference>
<reference evidence="2 3" key="2">
    <citation type="submission" date="2020-03" db="EMBL/GenBank/DDBJ databases">
        <title>Investigating the evolutionary divergence of the Butyrivibrio group.</title>
        <authorList>
            <person name="Skvortsov T."/>
            <person name="Santos F.G."/>
            <person name="Ting K.S."/>
            <person name="Creevey C.J."/>
        </authorList>
    </citation>
    <scope>NUCLEOTIDE SEQUENCE [LARGE SCALE GENOMIC DNA]</scope>
    <source>
        <strain evidence="2 3">MZ8</strain>
    </source>
</reference>
<accession>A0A6M0LIC0</accession>
<name>A0A6M0LIC0_PSEXY</name>
<evidence type="ECO:0000313" key="2">
    <source>
        <dbReference type="EMBL" id="NEX02308.1"/>
    </source>
</evidence>
<reference evidence="2 3" key="1">
    <citation type="submission" date="2019-09" db="EMBL/GenBank/DDBJ databases">
        <authorList>
            <person name="Pidcock S.E."/>
            <person name="Huws S.A."/>
        </authorList>
    </citation>
    <scope>NUCLEOTIDE SEQUENCE [LARGE SCALE GENOMIC DNA]</scope>
    <source>
        <strain evidence="2 3">MZ8</strain>
    </source>
</reference>
<keyword evidence="2" id="KW-0808">Transferase</keyword>
<dbReference type="SUPFAM" id="SSF53448">
    <property type="entry name" value="Nucleotide-diphospho-sugar transferases"/>
    <property type="match status" value="1"/>
</dbReference>
<sequence length="342" mass="40026">MIELSICIPTYNRCEYLKQAVESVIKQLKGDYCEKVEVVISDNCSTDDTDKMISIIEEQYPDVKIVYSKSAENLGADRNFLRVISLASGDYCWFLGSDDMIAEGSLERVLKEIKEKHTIYISDRYNARLQDMEIEGKQRFFKEDVLGNKVFYFKDEKDWDFYLNRCISLGAIFSYLSSIVFDRGKWNSISTEYYNKYIGTAYIHVVVLMLVLKNFPEASVKYLAEPISINREGNDSFFDNDYKRVMLDYNGYIKISNLFEESLLIKNGIREVVRRERNSLNFKILLLTKNDDYQKLINTMRDLGYSKGEIKLIDTLRSCRIISLPLALIFKLKKMIHKKEKM</sequence>
<dbReference type="PANTHER" id="PTHR22916">
    <property type="entry name" value="GLYCOSYLTRANSFERASE"/>
    <property type="match status" value="1"/>
</dbReference>
<comment type="caution">
    <text evidence="2">The sequence shown here is derived from an EMBL/GenBank/DDBJ whole genome shotgun (WGS) entry which is preliminary data.</text>
</comment>
<dbReference type="InterPro" id="IPR001173">
    <property type="entry name" value="Glyco_trans_2-like"/>
</dbReference>
<dbReference type="EMBL" id="VTVE01000003">
    <property type="protein sequence ID" value="NEX02308.1"/>
    <property type="molecule type" value="Genomic_DNA"/>
</dbReference>
<dbReference type="AlphaFoldDB" id="A0A6M0LIC0"/>
<dbReference type="Pfam" id="PF00535">
    <property type="entry name" value="Glycos_transf_2"/>
    <property type="match status" value="1"/>
</dbReference>
<dbReference type="GO" id="GO:0016758">
    <property type="term" value="F:hexosyltransferase activity"/>
    <property type="evidence" value="ECO:0007669"/>
    <property type="project" value="UniProtKB-ARBA"/>
</dbReference>
<gene>
    <name evidence="2" type="ORF">F0Q01_10510</name>
</gene>
<feature type="domain" description="Glycosyltransferase 2-like" evidence="1">
    <location>
        <begin position="5"/>
        <end position="158"/>
    </location>
</feature>
<dbReference type="InterPro" id="IPR029044">
    <property type="entry name" value="Nucleotide-diphossugar_trans"/>
</dbReference>
<evidence type="ECO:0000313" key="3">
    <source>
        <dbReference type="Proteomes" id="UP000473091"/>
    </source>
</evidence>
<organism evidence="2 3">
    <name type="scientific">Pseudobutyrivibrio xylanivorans</name>
    <dbReference type="NCBI Taxonomy" id="185007"/>
    <lineage>
        <taxon>Bacteria</taxon>
        <taxon>Bacillati</taxon>
        <taxon>Bacillota</taxon>
        <taxon>Clostridia</taxon>
        <taxon>Lachnospirales</taxon>
        <taxon>Lachnospiraceae</taxon>
        <taxon>Pseudobutyrivibrio</taxon>
    </lineage>
</organism>